<evidence type="ECO:0000259" key="2">
    <source>
        <dbReference type="Pfam" id="PF20016"/>
    </source>
</evidence>
<dbReference type="Proteomes" id="UP001208557">
    <property type="component" value="Unassembled WGS sequence"/>
</dbReference>
<feature type="domain" description="Thoeris protein ThsA Macro" evidence="2">
    <location>
        <begin position="91"/>
        <end position="280"/>
    </location>
</feature>
<sequence>MKGNKIHLIKQSFKLSCKYFFSILSLLSLLATFINITDIYKSNNLINHIFKVIITFLVIYILSFVCALLYYYFKRRVIYLKYNRFKVSGTYGNILDYIGASKVNLIVPVNCCFDTKIDDSVISTNSLHGKVIKFLYDNNLVSQTELDKKIKRSLREQNISSVNIGNDVKKGGKSVGNYNRYPIGSTAFVDIGDVRYHFIALSIIENNKNAITSDQDYLIVLNAIVDNCFRNSNGNPIYIPLVGSGLSKLNYNHQQQLEFMVKYFMLRRTKLISDVEIVIRKEDRDKISIL</sequence>
<name>A0ABD4VHP2_STRSA</name>
<protein>
    <submittedName>
        <fullName evidence="3">DUF6430 domain-containing protein</fullName>
    </submittedName>
</protein>
<feature type="transmembrane region" description="Helical" evidence="1">
    <location>
        <begin position="49"/>
        <end position="73"/>
    </location>
</feature>
<gene>
    <name evidence="3" type="ORF">MK406_02730</name>
</gene>
<dbReference type="AlphaFoldDB" id="A0ABD4VHP2"/>
<reference evidence="3 4" key="1">
    <citation type="journal article" date="2022" name="Med Res Arch">
        <title>Genomic identification of streptococcal strains and relation to clinical characteristics. A substudy to The Partial Oral Treatment of Endocarditis (POET) Trial.</title>
        <authorList>
            <person name="Christensen J."/>
            <person name="Jensen C."/>
            <person name="Dargis R."/>
            <person name="Nielsen X."/>
            <person name="Pries- Heje M."/>
            <person name="Wiingaard C."/>
            <person name="Ihlemann N."/>
            <person name="Gill S."/>
            <person name="Bruun N."/>
            <person name="Elming H."/>
            <person name="Povlsen J."/>
            <person name="Madsen T."/>
            <person name="Jensen K."/>
            <person name="Fuursted K."/>
            <person name="Ostergaard L."/>
            <person name="Christiansen U."/>
            <person name="Rosenvinge F."/>
            <person name="Helweg-Larsen J."/>
            <person name="Fosbol E."/>
            <person name="Kober L."/>
            <person name="Torp-Pedersen C."/>
            <person name="Tonder N."/>
            <person name="Moser C."/>
            <person name="Iversen K."/>
            <person name="Bundgaard H."/>
        </authorList>
    </citation>
    <scope>NUCLEOTIDE SEQUENCE [LARGE SCALE GENOMIC DNA]</scope>
    <source>
        <strain evidence="3 4">A12055600</strain>
    </source>
</reference>
<evidence type="ECO:0000256" key="1">
    <source>
        <dbReference type="SAM" id="Phobius"/>
    </source>
</evidence>
<feature type="transmembrane region" description="Helical" evidence="1">
    <location>
        <begin position="20"/>
        <end position="37"/>
    </location>
</feature>
<evidence type="ECO:0000313" key="3">
    <source>
        <dbReference type="EMBL" id="MCY7033990.1"/>
    </source>
</evidence>
<keyword evidence="1" id="KW-0472">Membrane</keyword>
<accession>A0ABD4VHP2</accession>
<dbReference type="Pfam" id="PF20016">
    <property type="entry name" value="ThsA_Macro"/>
    <property type="match status" value="1"/>
</dbReference>
<evidence type="ECO:0000313" key="4">
    <source>
        <dbReference type="Proteomes" id="UP001208557"/>
    </source>
</evidence>
<comment type="caution">
    <text evidence="3">The sequence shown here is derived from an EMBL/GenBank/DDBJ whole genome shotgun (WGS) entry which is preliminary data.</text>
</comment>
<dbReference type="EMBL" id="JAKUVJ010000003">
    <property type="protein sequence ID" value="MCY7033990.1"/>
    <property type="molecule type" value="Genomic_DNA"/>
</dbReference>
<dbReference type="RefSeq" id="WP_268685600.1">
    <property type="nucleotide sequence ID" value="NZ_JAKUVJ010000003.1"/>
</dbReference>
<keyword evidence="1" id="KW-0812">Transmembrane</keyword>
<keyword evidence="1" id="KW-1133">Transmembrane helix</keyword>
<proteinExistence type="predicted"/>
<dbReference type="InterPro" id="IPR045535">
    <property type="entry name" value="ThsA_Macro"/>
</dbReference>
<organism evidence="3 4">
    <name type="scientific">Streptococcus sanguinis</name>
    <dbReference type="NCBI Taxonomy" id="1305"/>
    <lineage>
        <taxon>Bacteria</taxon>
        <taxon>Bacillati</taxon>
        <taxon>Bacillota</taxon>
        <taxon>Bacilli</taxon>
        <taxon>Lactobacillales</taxon>
        <taxon>Streptococcaceae</taxon>
        <taxon>Streptococcus</taxon>
    </lineage>
</organism>